<reference evidence="2" key="2">
    <citation type="submission" date="2023-01" db="EMBL/GenBank/DDBJ databases">
        <authorList>
            <person name="Sun Q."/>
            <person name="Evtushenko L."/>
        </authorList>
    </citation>
    <scope>NUCLEOTIDE SEQUENCE</scope>
    <source>
        <strain evidence="2">VKM Ac-1246</strain>
    </source>
</reference>
<dbReference type="PROSITE" id="PS51819">
    <property type="entry name" value="VOC"/>
    <property type="match status" value="1"/>
</dbReference>
<evidence type="ECO:0000313" key="3">
    <source>
        <dbReference type="Proteomes" id="UP001142292"/>
    </source>
</evidence>
<dbReference type="InterPro" id="IPR041581">
    <property type="entry name" value="Glyoxalase_6"/>
</dbReference>
<organism evidence="2 3">
    <name type="scientific">Nocardioides luteus</name>
    <dbReference type="NCBI Taxonomy" id="1844"/>
    <lineage>
        <taxon>Bacteria</taxon>
        <taxon>Bacillati</taxon>
        <taxon>Actinomycetota</taxon>
        <taxon>Actinomycetes</taxon>
        <taxon>Propionibacteriales</taxon>
        <taxon>Nocardioidaceae</taxon>
        <taxon>Nocardioides</taxon>
    </lineage>
</organism>
<dbReference type="Pfam" id="PF18029">
    <property type="entry name" value="Glyoxalase_6"/>
    <property type="match status" value="1"/>
</dbReference>
<dbReference type="InterPro" id="IPR037523">
    <property type="entry name" value="VOC_core"/>
</dbReference>
<feature type="domain" description="VOC" evidence="1">
    <location>
        <begin position="4"/>
        <end position="119"/>
    </location>
</feature>
<proteinExistence type="predicted"/>
<comment type="caution">
    <text evidence="2">The sequence shown here is derived from an EMBL/GenBank/DDBJ whole genome shotgun (WGS) entry which is preliminary data.</text>
</comment>
<dbReference type="RefSeq" id="WP_189118004.1">
    <property type="nucleotide sequence ID" value="NZ_BMRK01000005.1"/>
</dbReference>
<dbReference type="Proteomes" id="UP001142292">
    <property type="component" value="Unassembled WGS sequence"/>
</dbReference>
<dbReference type="Gene3D" id="3.10.180.10">
    <property type="entry name" value="2,3-Dihydroxybiphenyl 1,2-Dioxygenase, domain 1"/>
    <property type="match status" value="1"/>
</dbReference>
<evidence type="ECO:0000259" key="1">
    <source>
        <dbReference type="PROSITE" id="PS51819"/>
    </source>
</evidence>
<name>A0ABQ5SUG4_9ACTN</name>
<reference evidence="2" key="1">
    <citation type="journal article" date="2014" name="Int. J. Syst. Evol. Microbiol.">
        <title>Complete genome of a new Firmicutes species belonging to the dominant human colonic microbiota ('Ruminococcus bicirculans') reveals two chromosomes and a selective capacity to utilize plant glucans.</title>
        <authorList>
            <consortium name="NISC Comparative Sequencing Program"/>
            <person name="Wegmann U."/>
            <person name="Louis P."/>
            <person name="Goesmann A."/>
            <person name="Henrissat B."/>
            <person name="Duncan S.H."/>
            <person name="Flint H.J."/>
        </authorList>
    </citation>
    <scope>NUCLEOTIDE SEQUENCE</scope>
    <source>
        <strain evidence="2">VKM Ac-1246</strain>
    </source>
</reference>
<accession>A0ABQ5SUG4</accession>
<dbReference type="PANTHER" id="PTHR35908">
    <property type="entry name" value="HYPOTHETICAL FUSION PROTEIN"/>
    <property type="match status" value="1"/>
</dbReference>
<gene>
    <name evidence="2" type="ORF">GCM10017579_18760</name>
</gene>
<keyword evidence="3" id="KW-1185">Reference proteome</keyword>
<dbReference type="SUPFAM" id="SSF54593">
    <property type="entry name" value="Glyoxalase/Bleomycin resistance protein/Dihydroxybiphenyl dioxygenase"/>
    <property type="match status" value="1"/>
</dbReference>
<protein>
    <submittedName>
        <fullName evidence="2">Glyoxalase</fullName>
    </submittedName>
</protein>
<dbReference type="CDD" id="cd06587">
    <property type="entry name" value="VOC"/>
    <property type="match status" value="1"/>
</dbReference>
<dbReference type="InterPro" id="IPR029068">
    <property type="entry name" value="Glyas_Bleomycin-R_OHBP_Dase"/>
</dbReference>
<dbReference type="EMBL" id="BSEL01000004">
    <property type="protein sequence ID" value="GLJ67840.1"/>
    <property type="molecule type" value="Genomic_DNA"/>
</dbReference>
<sequence length="135" mass="15080">MTIHIRHLTFDCADARGLAEFWSAITGWHLFYDEDPEVVVAKSYPSTETMLLFIPVPEPKTAKNRLHMDIKPVDTTRDELVERALGLGATILGDHRTEDGGGFVALQDPEGNEFCIELGDHERKPHGPMKIGLTI</sequence>
<dbReference type="PANTHER" id="PTHR35908:SF1">
    <property type="entry name" value="CONSERVED PROTEIN"/>
    <property type="match status" value="1"/>
</dbReference>
<evidence type="ECO:0000313" key="2">
    <source>
        <dbReference type="EMBL" id="GLJ67840.1"/>
    </source>
</evidence>